<reference evidence="1" key="1">
    <citation type="journal article" date="2014" name="Int. J. Syst. Evol. Microbiol.">
        <title>Complete genome sequence of Corynebacterium casei LMG S-19264T (=DSM 44701T), isolated from a smear-ripened cheese.</title>
        <authorList>
            <consortium name="US DOE Joint Genome Institute (JGI-PGF)"/>
            <person name="Walter F."/>
            <person name="Albersmeier A."/>
            <person name="Kalinowski J."/>
            <person name="Ruckert C."/>
        </authorList>
    </citation>
    <scope>NUCLEOTIDE SEQUENCE</scope>
    <source>
        <strain evidence="1">KCTC 42651</strain>
    </source>
</reference>
<accession>A0A919CQT0</accession>
<reference evidence="1" key="2">
    <citation type="submission" date="2020-09" db="EMBL/GenBank/DDBJ databases">
        <authorList>
            <person name="Sun Q."/>
            <person name="Kim S."/>
        </authorList>
    </citation>
    <scope>NUCLEOTIDE SEQUENCE</scope>
    <source>
        <strain evidence="1">KCTC 42651</strain>
    </source>
</reference>
<evidence type="ECO:0000313" key="1">
    <source>
        <dbReference type="EMBL" id="GHD49960.1"/>
    </source>
</evidence>
<dbReference type="Proteomes" id="UP000630353">
    <property type="component" value="Unassembled WGS sequence"/>
</dbReference>
<dbReference type="EMBL" id="BMZS01000004">
    <property type="protein sequence ID" value="GHD49960.1"/>
    <property type="molecule type" value="Genomic_DNA"/>
</dbReference>
<keyword evidence="2" id="KW-1185">Reference proteome</keyword>
<organism evidence="1 2">
    <name type="scientific">Thalassobaculum fulvum</name>
    <dbReference type="NCBI Taxonomy" id="1633335"/>
    <lineage>
        <taxon>Bacteria</taxon>
        <taxon>Pseudomonadati</taxon>
        <taxon>Pseudomonadota</taxon>
        <taxon>Alphaproteobacteria</taxon>
        <taxon>Rhodospirillales</taxon>
        <taxon>Thalassobaculaceae</taxon>
        <taxon>Thalassobaculum</taxon>
    </lineage>
</organism>
<dbReference type="AlphaFoldDB" id="A0A919CQT0"/>
<name>A0A919CQT0_9PROT</name>
<comment type="caution">
    <text evidence="1">The sequence shown here is derived from an EMBL/GenBank/DDBJ whole genome shotgun (WGS) entry which is preliminary data.</text>
</comment>
<sequence>MSNFDEAYYLGQSEAVRERVDERFAGSALLDYLWVGSRERYSPTAAFDEAYYLANNPDVAAATRAAEFVCGYHHFLKNGAAEGRRGAPPGPCCLIDAGNVPRSDALTVAGIASGIQRSRPGWRVVVLAGWKLPTGSPLHPWVQWIKASSSSDDANARVAGEAPAYIVCLGAPTIAPPETAAVVALGDRQTVEADAGWDLADAVVPAGFGDGSDPAAAAERLAMAVETAAQVKSGRDRTRVVGGDPDAAIGGGLTVAVPAGDGPRVLTVVVDLPSASGRTTELLVLEGGGDPVALEASVGRPAHSAVRIGAEPARIVLRPRKAGYRAVSRLVLARIEGAPVDLVPPPIETAAASDALLEIDLNTDLARVKRELGRFLSKADTLIGERPAFEFGVPSVPTLASITIPRCLIVSTFDAERSWAGRDTLDVAAWREYLEARGFAIDMLELPPETASDVGRLLKQDLADHRFVVLTGPRASDLLDGGLERARHVVRLYRGAVSGGRAVDPRRRSDDLACARLADRVVVAGPADAAHYRAAGVPPGRIDYAPEFLPSIFRRLARPYDGRPRQAVLHLDTLAVLEDRIRRHRFARSAVQALTQAGWRVVISVSPRLRNRIEADLGLGGLHPEPEWCDPALDLPDILHSTRFVMAPGVVPWQIGGLVSATRIIGVRLLTDAPVQRADAGWLGTLPASAAGLGALDRLDGDPGAMDMEAVRAEAFRSLDRVIGFRDAGWQEGRRDRSPDI</sequence>
<proteinExistence type="predicted"/>
<gene>
    <name evidence="1" type="ORF">GCM10017083_22980</name>
</gene>
<evidence type="ECO:0000313" key="2">
    <source>
        <dbReference type="Proteomes" id="UP000630353"/>
    </source>
</evidence>
<dbReference type="RefSeq" id="WP_189989491.1">
    <property type="nucleotide sequence ID" value="NZ_BMZS01000004.1"/>
</dbReference>
<protein>
    <submittedName>
        <fullName evidence="1">Uncharacterized protein</fullName>
    </submittedName>
</protein>